<proteinExistence type="predicted"/>
<comment type="caution">
    <text evidence="2">The sequence shown here is derived from an EMBL/GenBank/DDBJ whole genome shotgun (WGS) entry which is preliminary data.</text>
</comment>
<dbReference type="EMBL" id="AAWS01000003">
    <property type="protein sequence ID" value="EAY31456.1"/>
    <property type="molecule type" value="Genomic_DNA"/>
</dbReference>
<feature type="coiled-coil region" evidence="1">
    <location>
        <begin position="43"/>
        <end position="70"/>
    </location>
</feature>
<dbReference type="Proteomes" id="UP000004095">
    <property type="component" value="Unassembled WGS sequence"/>
</dbReference>
<accession>A1ZEE8</accession>
<gene>
    <name evidence="2" type="ORF">M23134_04289</name>
</gene>
<sequence length="108" mass="13085">MFEPIKDTMIKKQKMTCLQQESKVKRIKTYYENQLRRSKIWTQAELIALKKQYESEIQKITQELELHAQELQTKLEYHQEMNDAQRVMLEDAIDYCKKLEEKLESITT</sequence>
<reference evidence="2 3" key="1">
    <citation type="submission" date="2007-01" db="EMBL/GenBank/DDBJ databases">
        <authorList>
            <person name="Haygood M."/>
            <person name="Podell S."/>
            <person name="Anderson C."/>
            <person name="Hopkinson B."/>
            <person name="Roe K."/>
            <person name="Barbeau K."/>
            <person name="Gaasterland T."/>
            <person name="Ferriera S."/>
            <person name="Johnson J."/>
            <person name="Kravitz S."/>
            <person name="Beeson K."/>
            <person name="Sutton G."/>
            <person name="Rogers Y.-H."/>
            <person name="Friedman R."/>
            <person name="Frazier M."/>
            <person name="Venter J.C."/>
        </authorList>
    </citation>
    <scope>NUCLEOTIDE SEQUENCE [LARGE SCALE GENOMIC DNA]</scope>
    <source>
        <strain evidence="2 3">ATCC 23134</strain>
    </source>
</reference>
<dbReference type="AlphaFoldDB" id="A1ZEE8"/>
<name>A1ZEE8_MICM2</name>
<evidence type="ECO:0000313" key="2">
    <source>
        <dbReference type="EMBL" id="EAY31456.1"/>
    </source>
</evidence>
<evidence type="ECO:0000313" key="3">
    <source>
        <dbReference type="Proteomes" id="UP000004095"/>
    </source>
</evidence>
<protein>
    <submittedName>
        <fullName evidence="2">Traf3-interacting jnk-activating modulator, putative</fullName>
    </submittedName>
</protein>
<keyword evidence="3" id="KW-1185">Reference proteome</keyword>
<keyword evidence="1" id="KW-0175">Coiled coil</keyword>
<evidence type="ECO:0000256" key="1">
    <source>
        <dbReference type="SAM" id="Coils"/>
    </source>
</evidence>
<organism evidence="2 3">
    <name type="scientific">Microscilla marina ATCC 23134</name>
    <dbReference type="NCBI Taxonomy" id="313606"/>
    <lineage>
        <taxon>Bacteria</taxon>
        <taxon>Pseudomonadati</taxon>
        <taxon>Bacteroidota</taxon>
        <taxon>Cytophagia</taxon>
        <taxon>Cytophagales</taxon>
        <taxon>Microscillaceae</taxon>
        <taxon>Microscilla</taxon>
    </lineage>
</organism>